<comment type="caution">
    <text evidence="2">The sequence shown here is derived from an EMBL/GenBank/DDBJ whole genome shotgun (WGS) entry which is preliminary data.</text>
</comment>
<keyword evidence="1" id="KW-0732">Signal</keyword>
<feature type="chain" id="PRO_5046808141" description="Lipoprotein" evidence="1">
    <location>
        <begin position="31"/>
        <end position="140"/>
    </location>
</feature>
<evidence type="ECO:0000256" key="1">
    <source>
        <dbReference type="SAM" id="SignalP"/>
    </source>
</evidence>
<gene>
    <name evidence="2" type="ORF">GCM10008955_24220</name>
</gene>
<feature type="signal peptide" evidence="1">
    <location>
        <begin position="1"/>
        <end position="30"/>
    </location>
</feature>
<accession>A0ABQ2EZC5</accession>
<protein>
    <recommendedName>
        <fullName evidence="4">Lipoprotein</fullName>
    </recommendedName>
</protein>
<evidence type="ECO:0000313" key="3">
    <source>
        <dbReference type="Proteomes" id="UP000647587"/>
    </source>
</evidence>
<proteinExistence type="predicted"/>
<sequence length="140" mass="14462">MSSPGTTPGMRRILPALTVSAALLGGAAFAAAPAAVPAAGCTPAQDQEAARVAAISTARGRLDVAAFFYRLQYNDVAYDVKVQDAEVAGNSATVRGLLTLRATQRRDGKAIGATYQGVVYLKRTGPCGWTATGYKQEGAQ</sequence>
<evidence type="ECO:0000313" key="2">
    <source>
        <dbReference type="EMBL" id="GGK29563.1"/>
    </source>
</evidence>
<dbReference type="EMBL" id="BMPP01000009">
    <property type="protein sequence ID" value="GGK29563.1"/>
    <property type="molecule type" value="Genomic_DNA"/>
</dbReference>
<keyword evidence="3" id="KW-1185">Reference proteome</keyword>
<dbReference type="Gene3D" id="3.10.450.50">
    <property type="match status" value="1"/>
</dbReference>
<organism evidence="2 3">
    <name type="scientific">Deinococcus malanensis</name>
    <dbReference type="NCBI Taxonomy" id="1706855"/>
    <lineage>
        <taxon>Bacteria</taxon>
        <taxon>Thermotogati</taxon>
        <taxon>Deinococcota</taxon>
        <taxon>Deinococci</taxon>
        <taxon>Deinococcales</taxon>
        <taxon>Deinococcaceae</taxon>
        <taxon>Deinococcus</taxon>
    </lineage>
</organism>
<name>A0ABQ2EZC5_9DEIO</name>
<reference evidence="3" key="1">
    <citation type="journal article" date="2019" name="Int. J. Syst. Evol. Microbiol.">
        <title>The Global Catalogue of Microorganisms (GCM) 10K type strain sequencing project: providing services to taxonomists for standard genome sequencing and annotation.</title>
        <authorList>
            <consortium name="The Broad Institute Genomics Platform"/>
            <consortium name="The Broad Institute Genome Sequencing Center for Infectious Disease"/>
            <person name="Wu L."/>
            <person name="Ma J."/>
        </authorList>
    </citation>
    <scope>NUCLEOTIDE SEQUENCE [LARGE SCALE GENOMIC DNA]</scope>
    <source>
        <strain evidence="3">JCM 30331</strain>
    </source>
</reference>
<evidence type="ECO:0008006" key="4">
    <source>
        <dbReference type="Google" id="ProtNLM"/>
    </source>
</evidence>
<dbReference type="Proteomes" id="UP000647587">
    <property type="component" value="Unassembled WGS sequence"/>
</dbReference>